<dbReference type="InterPro" id="IPR012106">
    <property type="entry name" value="Phage_Mu_Gp1"/>
</dbReference>
<dbReference type="KEGG" id="amg:AMEC673_08865"/>
<dbReference type="RefSeq" id="WP_014976442.1">
    <property type="nucleotide sequence ID" value="NC_018678.1"/>
</dbReference>
<protein>
    <submittedName>
        <fullName evidence="1">I protein</fullName>
    </submittedName>
</protein>
<evidence type="ECO:0000313" key="1">
    <source>
        <dbReference type="EMBL" id="AFT74467.1"/>
    </source>
</evidence>
<proteinExistence type="predicted"/>
<organism evidence="1 2">
    <name type="scientific">Alteromonas macleodii (strain English Channel 673)</name>
    <dbReference type="NCBI Taxonomy" id="1004788"/>
    <lineage>
        <taxon>Bacteria</taxon>
        <taxon>Pseudomonadati</taxon>
        <taxon>Pseudomonadota</taxon>
        <taxon>Gammaproteobacteria</taxon>
        <taxon>Alteromonadales</taxon>
        <taxon>Alteromonadaceae</taxon>
        <taxon>Alteromonas/Salinimonas group</taxon>
        <taxon>Alteromonas</taxon>
    </lineage>
</organism>
<reference evidence="2" key="1">
    <citation type="journal article" date="2012" name="Sci. Rep.">
        <title>Genomes of surface isolates of Alteromonas macleodii: the life of a widespread marine opportunistic copiotroph.</title>
        <authorList>
            <person name="Lopez-Perez M."/>
            <person name="Gonzaga A."/>
            <person name="Martin-Cuadrado A.B."/>
            <person name="Onyshchenko O."/>
            <person name="Ghavidel A."/>
            <person name="Ghai R."/>
            <person name="Rodriguez-Valera F."/>
        </authorList>
    </citation>
    <scope>NUCLEOTIDE SEQUENCE [LARGE SCALE GENOMIC DNA]</scope>
    <source>
        <strain evidence="2">English Channel 673</strain>
    </source>
</reference>
<evidence type="ECO:0000313" key="2">
    <source>
        <dbReference type="Proteomes" id="UP000006296"/>
    </source>
</evidence>
<name>A0AB32ZY48_ALTME</name>
<dbReference type="EMBL" id="CP003844">
    <property type="protein sequence ID" value="AFT74467.1"/>
    <property type="molecule type" value="Genomic_DNA"/>
</dbReference>
<dbReference type="Proteomes" id="UP000006296">
    <property type="component" value="Chromosome"/>
</dbReference>
<sequence length="403" mass="42955">MKKQLTTLTSSVLGGRHVATTLAAAVSFAALSNQSDNAESPLGVAACTFSIDIEQPWQQILPGADFAAYDGRPTEVPGNKWRIDNAKGEALAAKLNTRADAGEQLLVDYDHQTLLAKENGSKAPASAWGNKFEWREDKGLFAQLNFTPTARKHIKDGEYKYYSPVVIYNKHTGEVLDLHSAALTNDPAVKGMSQAAALHANVNNQPSEPTPMNEALALLFNLLGITTPSTDIDAAALHAQLTKPGVKDKLDEIKSKLDGAAESDQQIAALTAKVEQAKEGVNPAEYVPIATYNGVVAELAALSANHSAVTVDQLIEQAQKDGKFVAQAELPYLRSLGKSSMAALKAQLDGRASVDAFGGKQTKEKKPDGEDQNGVAALTADQKLVADQLGISHEDYATELKKD</sequence>
<dbReference type="PIRSF" id="PIRSF016624">
    <property type="entry name" value="Mu_prophg_I"/>
    <property type="match status" value="1"/>
</dbReference>
<gene>
    <name evidence="1" type="ordered locus">AMEC673_08865</name>
</gene>
<dbReference type="AlphaFoldDB" id="A0AB32ZY48"/>
<dbReference type="Pfam" id="PF10123">
    <property type="entry name" value="Mu-like_Pro"/>
    <property type="match status" value="1"/>
</dbReference>
<accession>A0AB32ZY48</accession>